<dbReference type="InterPro" id="IPR029068">
    <property type="entry name" value="Glyas_Bleomycin-R_OHBP_Dase"/>
</dbReference>
<dbReference type="CDD" id="cd07262">
    <property type="entry name" value="VOC_like"/>
    <property type="match status" value="1"/>
</dbReference>
<protein>
    <submittedName>
        <fullName evidence="1">Uncharacterized protein</fullName>
    </submittedName>
</protein>
<dbReference type="EMBL" id="FPLD01000035">
    <property type="protein sequence ID" value="SGY89178.1"/>
    <property type="molecule type" value="Genomic_DNA"/>
</dbReference>
<dbReference type="PANTHER" id="PTHR35006">
    <property type="entry name" value="GLYOXALASE FAMILY PROTEIN (AFU_ORTHOLOGUE AFUA_5G14830)"/>
    <property type="match status" value="1"/>
</dbReference>
<dbReference type="PANTHER" id="PTHR35006:SF2">
    <property type="entry name" value="GLYOXALASE FAMILY PROTEIN (AFU_ORTHOLOGUE AFUA_5G14830)"/>
    <property type="match status" value="1"/>
</dbReference>
<organism evidence="1 2">
    <name type="scientific">Moritella viscosa</name>
    <dbReference type="NCBI Taxonomy" id="80854"/>
    <lineage>
        <taxon>Bacteria</taxon>
        <taxon>Pseudomonadati</taxon>
        <taxon>Pseudomonadota</taxon>
        <taxon>Gammaproteobacteria</taxon>
        <taxon>Alteromonadales</taxon>
        <taxon>Moritellaceae</taxon>
        <taxon>Moritella</taxon>
    </lineage>
</organism>
<dbReference type="Gene3D" id="3.10.180.10">
    <property type="entry name" value="2,3-Dihydroxybiphenyl 1,2-Dioxygenase, domain 1"/>
    <property type="match status" value="1"/>
</dbReference>
<evidence type="ECO:0000313" key="1">
    <source>
        <dbReference type="EMBL" id="SGY89178.1"/>
    </source>
</evidence>
<gene>
    <name evidence="1" type="ORF">NVI5450_0960</name>
</gene>
<evidence type="ECO:0000313" key="2">
    <source>
        <dbReference type="Proteomes" id="UP000183794"/>
    </source>
</evidence>
<dbReference type="KEGG" id="mvs:MVIS_1417"/>
<dbReference type="PATRIC" id="fig|80854.5.peg.1501"/>
<dbReference type="InterPro" id="IPR037523">
    <property type="entry name" value="VOC_core"/>
</dbReference>
<name>A0A090IF34_9GAMM</name>
<dbReference type="PROSITE" id="PS51819">
    <property type="entry name" value="VOC"/>
    <property type="match status" value="1"/>
</dbReference>
<dbReference type="Proteomes" id="UP000183794">
    <property type="component" value="Unassembled WGS sequence"/>
</dbReference>
<dbReference type="SUPFAM" id="SSF54593">
    <property type="entry name" value="Glyoxalase/Bleomycin resistance protein/Dihydroxybiphenyl dioxygenase"/>
    <property type="match status" value="1"/>
</dbReference>
<proteinExistence type="predicted"/>
<sequence length="122" mass="13293">MIGYVMLGSQNIDVSRYFYSALMDMMGAKKVADSKKFLAWSFGEDKPMLAIGNPFDGEDASYGNGTMVALSVSSTEEVDKLHKKALALGGQNEGDPGVRSGGFYCAYFRDLDGNKLNFHCKP</sequence>
<dbReference type="HOGENOM" id="CLU_046006_6_0_6"/>
<accession>A0A090IF34</accession>
<dbReference type="OrthoDB" id="9800438at2"/>
<dbReference type="AlphaFoldDB" id="A0A090IF34"/>
<dbReference type="STRING" id="80854.MVIS_1417"/>
<dbReference type="InterPro" id="IPR004360">
    <property type="entry name" value="Glyas_Fos-R_dOase_dom"/>
</dbReference>
<reference evidence="1 2" key="1">
    <citation type="submission" date="2016-11" db="EMBL/GenBank/DDBJ databases">
        <authorList>
            <person name="Jaros S."/>
            <person name="Januszkiewicz K."/>
            <person name="Wedrychowicz H."/>
        </authorList>
    </citation>
    <scope>NUCLEOTIDE SEQUENCE [LARGE SCALE GENOMIC DNA]</scope>
    <source>
        <strain evidence="1">NVI 5450</strain>
    </source>
</reference>
<dbReference type="RefSeq" id="WP_045109745.1">
    <property type="nucleotide sequence ID" value="NZ_CAWRBC010000164.1"/>
</dbReference>
<dbReference type="Pfam" id="PF00903">
    <property type="entry name" value="Glyoxalase"/>
    <property type="match status" value="1"/>
</dbReference>